<dbReference type="GO" id="GO:0015562">
    <property type="term" value="F:efflux transmembrane transporter activity"/>
    <property type="evidence" value="ECO:0007669"/>
    <property type="project" value="InterPro"/>
</dbReference>
<keyword evidence="5" id="KW-0812">Transmembrane</keyword>
<reference evidence="8 9" key="1">
    <citation type="submission" date="2019-09" db="EMBL/GenBank/DDBJ databases">
        <title>Flavobacterium sp. nov., isolated from glacier ice.</title>
        <authorList>
            <person name="Liu Q."/>
        </authorList>
    </citation>
    <scope>NUCLEOTIDE SEQUENCE [LARGE SCALE GENOMIC DNA]</scope>
    <source>
        <strain evidence="8 9">NBRC 112527</strain>
    </source>
</reference>
<dbReference type="SUPFAM" id="SSF56954">
    <property type="entry name" value="Outer membrane efflux proteins (OEP)"/>
    <property type="match status" value="1"/>
</dbReference>
<keyword evidence="3" id="KW-0813">Transport</keyword>
<evidence type="ECO:0000313" key="8">
    <source>
        <dbReference type="EMBL" id="KAB1156215.1"/>
    </source>
</evidence>
<keyword evidence="7" id="KW-0998">Cell outer membrane</keyword>
<comment type="subcellular location">
    <subcellularLocation>
        <location evidence="1">Cell outer membrane</location>
    </subcellularLocation>
</comment>
<dbReference type="InterPro" id="IPR051906">
    <property type="entry name" value="TolC-like"/>
</dbReference>
<dbReference type="Proteomes" id="UP000490922">
    <property type="component" value="Unassembled WGS sequence"/>
</dbReference>
<comment type="caution">
    <text evidence="8">The sequence shown here is derived from an EMBL/GenBank/DDBJ whole genome shotgun (WGS) entry which is preliminary data.</text>
</comment>
<proteinExistence type="inferred from homology"/>
<evidence type="ECO:0000256" key="2">
    <source>
        <dbReference type="ARBA" id="ARBA00007613"/>
    </source>
</evidence>
<dbReference type="EMBL" id="WAEM01000003">
    <property type="protein sequence ID" value="KAB1156215.1"/>
    <property type="molecule type" value="Genomic_DNA"/>
</dbReference>
<keyword evidence="6" id="KW-0472">Membrane</keyword>
<evidence type="ECO:0000256" key="3">
    <source>
        <dbReference type="ARBA" id="ARBA00022448"/>
    </source>
</evidence>
<dbReference type="OrthoDB" id="9811587at2"/>
<evidence type="ECO:0000256" key="4">
    <source>
        <dbReference type="ARBA" id="ARBA00022452"/>
    </source>
</evidence>
<evidence type="ECO:0000256" key="5">
    <source>
        <dbReference type="ARBA" id="ARBA00022692"/>
    </source>
</evidence>
<keyword evidence="9" id="KW-1185">Reference proteome</keyword>
<dbReference type="AlphaFoldDB" id="A0A7J5AF92"/>
<evidence type="ECO:0000313" key="9">
    <source>
        <dbReference type="Proteomes" id="UP000490922"/>
    </source>
</evidence>
<sequence>MKKIIYFALVFIAVFSQEMQSQTKKWTIEDCVNYALENNITIKQSQLDSQLATIDKTAAIGSFLPSINADGSHSWNIGLNQNITTGLLENQTTQFTSLGLTAGVDIYKGLQNQNRLRRSNLAILAAQYNLSKMKDDVSLYVANAFLQILFAKENIKVQNQQLLNSEGQYKRTEELVHAGSVPRGDLLDIKATVALNKQRVIAAENTFLISKLSLAQLLQIDDFKNFDIADSNYPISESATMLLTPEAIFNKAKESRVEVKIARTNLELAERDLKIAKGAYQPSLQGFYRFNTRIGYADRITGFEPNIANPTSIIGFVEGSNQNVLQPNRSLILGKPLPFFDQFSENKGHNFGFQLNVPVLNGFSVKNSVARSKINLEKSKIALSQSELDLERNVYTAFTDAKGALNSYESAISALEARQESFNYAKERYAVGLMNVFDLEQAQTLFSNSQSEIIRTKYDYIFKVKVLEFYFGIPIIQKQ</sequence>
<gene>
    <name evidence="8" type="ORF">F6464_08440</name>
</gene>
<evidence type="ECO:0000256" key="1">
    <source>
        <dbReference type="ARBA" id="ARBA00004442"/>
    </source>
</evidence>
<dbReference type="Pfam" id="PF02321">
    <property type="entry name" value="OEP"/>
    <property type="match status" value="2"/>
</dbReference>
<accession>A0A7J5AF92</accession>
<dbReference type="RefSeq" id="WP_151107368.1">
    <property type="nucleotide sequence ID" value="NZ_WAEM01000003.1"/>
</dbReference>
<dbReference type="PANTHER" id="PTHR30026">
    <property type="entry name" value="OUTER MEMBRANE PROTEIN TOLC"/>
    <property type="match status" value="1"/>
</dbReference>
<dbReference type="GO" id="GO:0009279">
    <property type="term" value="C:cell outer membrane"/>
    <property type="evidence" value="ECO:0007669"/>
    <property type="project" value="UniProtKB-SubCell"/>
</dbReference>
<name>A0A7J5AF92_9FLAO</name>
<dbReference type="Gene3D" id="1.20.1600.10">
    <property type="entry name" value="Outer membrane efflux proteins (OEP)"/>
    <property type="match status" value="1"/>
</dbReference>
<evidence type="ECO:0000256" key="7">
    <source>
        <dbReference type="ARBA" id="ARBA00023237"/>
    </source>
</evidence>
<dbReference type="GO" id="GO:1990281">
    <property type="term" value="C:efflux pump complex"/>
    <property type="evidence" value="ECO:0007669"/>
    <property type="project" value="TreeGrafter"/>
</dbReference>
<protein>
    <submittedName>
        <fullName evidence="8">TolC family protein</fullName>
    </submittedName>
</protein>
<keyword evidence="4" id="KW-1134">Transmembrane beta strand</keyword>
<dbReference type="InterPro" id="IPR003423">
    <property type="entry name" value="OMP_efflux"/>
</dbReference>
<organism evidence="8 9">
    <name type="scientific">Flavobacterium luteum</name>
    <dbReference type="NCBI Taxonomy" id="2026654"/>
    <lineage>
        <taxon>Bacteria</taxon>
        <taxon>Pseudomonadati</taxon>
        <taxon>Bacteroidota</taxon>
        <taxon>Flavobacteriia</taxon>
        <taxon>Flavobacteriales</taxon>
        <taxon>Flavobacteriaceae</taxon>
        <taxon>Flavobacterium</taxon>
    </lineage>
</organism>
<evidence type="ECO:0000256" key="6">
    <source>
        <dbReference type="ARBA" id="ARBA00023136"/>
    </source>
</evidence>
<comment type="similarity">
    <text evidence="2">Belongs to the outer membrane factor (OMF) (TC 1.B.17) family.</text>
</comment>
<dbReference type="GO" id="GO:0015288">
    <property type="term" value="F:porin activity"/>
    <property type="evidence" value="ECO:0007669"/>
    <property type="project" value="TreeGrafter"/>
</dbReference>
<dbReference type="PANTHER" id="PTHR30026:SF20">
    <property type="entry name" value="OUTER MEMBRANE PROTEIN TOLC"/>
    <property type="match status" value="1"/>
</dbReference>